<dbReference type="Proteomes" id="UP001595908">
    <property type="component" value="Unassembled WGS sequence"/>
</dbReference>
<dbReference type="SUPFAM" id="SSF52091">
    <property type="entry name" value="SpoIIaa-like"/>
    <property type="match status" value="1"/>
</dbReference>
<reference evidence="5" key="1">
    <citation type="journal article" date="2019" name="Int. J. Syst. Evol. Microbiol.">
        <title>The Global Catalogue of Microorganisms (GCM) 10K type strain sequencing project: providing services to taxonomists for standard genome sequencing and annotation.</title>
        <authorList>
            <consortium name="The Broad Institute Genomics Platform"/>
            <consortium name="The Broad Institute Genome Sequencing Center for Infectious Disease"/>
            <person name="Wu L."/>
            <person name="Ma J."/>
        </authorList>
    </citation>
    <scope>NUCLEOTIDE SEQUENCE [LARGE SCALE GENOMIC DNA]</scope>
    <source>
        <strain evidence="5">ICMP 257</strain>
    </source>
</reference>
<evidence type="ECO:0000313" key="4">
    <source>
        <dbReference type="EMBL" id="MFC4981947.1"/>
    </source>
</evidence>
<keyword evidence="5" id="KW-1185">Reference proteome</keyword>
<evidence type="ECO:0000259" key="3">
    <source>
        <dbReference type="PROSITE" id="PS50801"/>
    </source>
</evidence>
<proteinExistence type="inferred from homology"/>
<dbReference type="InterPro" id="IPR003658">
    <property type="entry name" value="Anti-sigma_ant"/>
</dbReference>
<accession>A0ABV9VGB3</accession>
<dbReference type="Pfam" id="PF01740">
    <property type="entry name" value="STAS"/>
    <property type="match status" value="1"/>
</dbReference>
<comment type="similarity">
    <text evidence="1 2">Belongs to the anti-sigma-factor antagonist family.</text>
</comment>
<dbReference type="PANTHER" id="PTHR33495:SF2">
    <property type="entry name" value="ANTI-SIGMA FACTOR ANTAGONIST TM_1081-RELATED"/>
    <property type="match status" value="1"/>
</dbReference>
<organism evidence="4 5">
    <name type="scientific">Streptomyces atroolivaceus</name>
    <dbReference type="NCBI Taxonomy" id="66869"/>
    <lineage>
        <taxon>Bacteria</taxon>
        <taxon>Bacillati</taxon>
        <taxon>Actinomycetota</taxon>
        <taxon>Actinomycetes</taxon>
        <taxon>Kitasatosporales</taxon>
        <taxon>Streptomycetaceae</taxon>
        <taxon>Streptomyces</taxon>
    </lineage>
</organism>
<evidence type="ECO:0000313" key="5">
    <source>
        <dbReference type="Proteomes" id="UP001595908"/>
    </source>
</evidence>
<evidence type="ECO:0000256" key="2">
    <source>
        <dbReference type="RuleBase" id="RU003749"/>
    </source>
</evidence>
<name>A0ABV9VGB3_STRAZ</name>
<dbReference type="InterPro" id="IPR002645">
    <property type="entry name" value="STAS_dom"/>
</dbReference>
<protein>
    <recommendedName>
        <fullName evidence="2">Anti-sigma factor antagonist</fullName>
    </recommendedName>
</protein>
<dbReference type="NCBIfam" id="TIGR00377">
    <property type="entry name" value="ant_ant_sig"/>
    <property type="match status" value="1"/>
</dbReference>
<dbReference type="Gene3D" id="3.30.750.24">
    <property type="entry name" value="STAS domain"/>
    <property type="match status" value="1"/>
</dbReference>
<dbReference type="InterPro" id="IPR036513">
    <property type="entry name" value="STAS_dom_sf"/>
</dbReference>
<dbReference type="CDD" id="cd07043">
    <property type="entry name" value="STAS_anti-anti-sigma_factors"/>
    <property type="match status" value="1"/>
</dbReference>
<dbReference type="RefSeq" id="WP_051709573.1">
    <property type="nucleotide sequence ID" value="NZ_JBHSJE010000009.1"/>
</dbReference>
<evidence type="ECO:0000256" key="1">
    <source>
        <dbReference type="ARBA" id="ARBA00009013"/>
    </source>
</evidence>
<dbReference type="PROSITE" id="PS50801">
    <property type="entry name" value="STAS"/>
    <property type="match status" value="1"/>
</dbReference>
<comment type="caution">
    <text evidence="4">The sequence shown here is derived from an EMBL/GenBank/DDBJ whole genome shotgun (WGS) entry which is preliminary data.</text>
</comment>
<feature type="domain" description="STAS" evidence="3">
    <location>
        <begin position="6"/>
        <end position="102"/>
    </location>
</feature>
<dbReference type="GeneID" id="31237807"/>
<dbReference type="EMBL" id="JBHSJE010000009">
    <property type="protein sequence ID" value="MFC4981947.1"/>
    <property type="molecule type" value="Genomic_DNA"/>
</dbReference>
<sequence>MTVYPFTSNAAVRSGVVRVTLAGELDLDTAPHVREAVTACLAKQPVSLCLDLSGISFCDCAGLSALLRARTSVLRAGVDLAVEGVGSQLARLLSLIGADDILAWGNAAMDTASAPHAPGTATTRREAEPAAVGEASLRDLLA</sequence>
<gene>
    <name evidence="4" type="ORF">ACFPL4_27015</name>
</gene>
<dbReference type="PANTHER" id="PTHR33495">
    <property type="entry name" value="ANTI-SIGMA FACTOR ANTAGONIST TM_1081-RELATED-RELATED"/>
    <property type="match status" value="1"/>
</dbReference>